<organism evidence="2 3">
    <name type="scientific">Paenibacillus methanolicus</name>
    <dbReference type="NCBI Taxonomy" id="582686"/>
    <lineage>
        <taxon>Bacteria</taxon>
        <taxon>Bacillati</taxon>
        <taxon>Bacillota</taxon>
        <taxon>Bacilli</taxon>
        <taxon>Bacillales</taxon>
        <taxon>Paenibacillaceae</taxon>
        <taxon>Paenibacillus</taxon>
    </lineage>
</organism>
<accession>A0A5S5BQH4</accession>
<dbReference type="EMBL" id="VNHS01000015">
    <property type="protein sequence ID" value="TYP69451.1"/>
    <property type="molecule type" value="Genomic_DNA"/>
</dbReference>
<reference evidence="2 3" key="1">
    <citation type="submission" date="2019-07" db="EMBL/GenBank/DDBJ databases">
        <title>Genomic Encyclopedia of Type Strains, Phase III (KMG-III): the genomes of soil and plant-associated and newly described type strains.</title>
        <authorList>
            <person name="Whitman W."/>
        </authorList>
    </citation>
    <scope>NUCLEOTIDE SEQUENCE [LARGE SCALE GENOMIC DNA]</scope>
    <source>
        <strain evidence="2 3">BL24</strain>
    </source>
</reference>
<evidence type="ECO:0000256" key="1">
    <source>
        <dbReference type="SAM" id="SignalP"/>
    </source>
</evidence>
<evidence type="ECO:0000313" key="2">
    <source>
        <dbReference type="EMBL" id="TYP69451.1"/>
    </source>
</evidence>
<feature type="chain" id="PRO_5038514105" description="Sporulation lipoprotein YhcN/YlaJ" evidence="1">
    <location>
        <begin position="37"/>
        <end position="147"/>
    </location>
</feature>
<sequence>MANLYNKRGRRFGGTGRKFRSLVLLAVMMLAAALLASGCAGDNDNGNRGTKAKSYGNDGYLGLSNSNPHLLTRNGTQLNYRSDAGLATQQLKTLKGIQQMSISFQGPNLYVTIRPKPGVDEMQLRHRAIGLLRYNMPRYTIHVNTVK</sequence>
<feature type="signal peptide" evidence="1">
    <location>
        <begin position="1"/>
        <end position="36"/>
    </location>
</feature>
<evidence type="ECO:0008006" key="4">
    <source>
        <dbReference type="Google" id="ProtNLM"/>
    </source>
</evidence>
<gene>
    <name evidence="2" type="ORF">BCM02_115113</name>
</gene>
<dbReference type="RefSeq" id="WP_148933115.1">
    <property type="nucleotide sequence ID" value="NZ_VNHS01000015.1"/>
</dbReference>
<evidence type="ECO:0000313" key="3">
    <source>
        <dbReference type="Proteomes" id="UP000323257"/>
    </source>
</evidence>
<dbReference type="Proteomes" id="UP000323257">
    <property type="component" value="Unassembled WGS sequence"/>
</dbReference>
<keyword evidence="3" id="KW-1185">Reference proteome</keyword>
<name>A0A5S5BQH4_9BACL</name>
<dbReference type="OrthoDB" id="2679017at2"/>
<keyword evidence="1" id="KW-0732">Signal</keyword>
<proteinExistence type="predicted"/>
<dbReference type="AlphaFoldDB" id="A0A5S5BQH4"/>
<comment type="caution">
    <text evidence="2">The sequence shown here is derived from an EMBL/GenBank/DDBJ whole genome shotgun (WGS) entry which is preliminary data.</text>
</comment>
<protein>
    <recommendedName>
        <fullName evidence="4">Sporulation lipoprotein YhcN/YlaJ</fullName>
    </recommendedName>
</protein>